<dbReference type="HOGENOM" id="CLU_2880619_0_0_6"/>
<gene>
    <name evidence="1" type="ordered locus">Mar181_0497</name>
</gene>
<dbReference type="Proteomes" id="UP000009230">
    <property type="component" value="Chromosome"/>
</dbReference>
<dbReference type="EMBL" id="CP002771">
    <property type="protein sequence ID" value="AEF53559.1"/>
    <property type="molecule type" value="Genomic_DNA"/>
</dbReference>
<dbReference type="STRING" id="491952.Mar181_0497"/>
<protein>
    <submittedName>
        <fullName evidence="1">Uncharacterized protein</fullName>
    </submittedName>
</protein>
<sequence>MPQLIFHRRFALSYLDSSSLRFDVKVFCGEIFCLSVAYDLENSAELSMDTANKSFSHFGYNSI</sequence>
<evidence type="ECO:0000313" key="2">
    <source>
        <dbReference type="Proteomes" id="UP000009230"/>
    </source>
</evidence>
<keyword evidence="2" id="KW-1185">Reference proteome</keyword>
<dbReference type="KEGG" id="mpc:Mar181_0497"/>
<proteinExistence type="predicted"/>
<dbReference type="AlphaFoldDB" id="F6CZP8"/>
<organism evidence="1 2">
    <name type="scientific">Marinomonas posidonica (strain CECT 7376 / NCIMB 14433 / IVIA-Po-181)</name>
    <dbReference type="NCBI Taxonomy" id="491952"/>
    <lineage>
        <taxon>Bacteria</taxon>
        <taxon>Pseudomonadati</taxon>
        <taxon>Pseudomonadota</taxon>
        <taxon>Gammaproteobacteria</taxon>
        <taxon>Oceanospirillales</taxon>
        <taxon>Oceanospirillaceae</taxon>
        <taxon>Marinomonas</taxon>
    </lineage>
</organism>
<reference evidence="1 2" key="1">
    <citation type="journal article" date="2012" name="Stand. Genomic Sci.">
        <title>Complete genome sequence of Marinomonas posidonica type strain (IVIA-Po-181(T)).</title>
        <authorList>
            <person name="Lucas-Elio P."/>
            <person name="Goodwin L."/>
            <person name="Woyke T."/>
            <person name="Pitluck S."/>
            <person name="Nolan M."/>
            <person name="Kyrpides N.C."/>
            <person name="Detter J.C."/>
            <person name="Copeland A."/>
            <person name="Lu M."/>
            <person name="Bruce D."/>
            <person name="Detter C."/>
            <person name="Tapia R."/>
            <person name="Han S."/>
            <person name="Land M.L."/>
            <person name="Ivanova N."/>
            <person name="Mikhailova N."/>
            <person name="Johnston A.W."/>
            <person name="Sanchez-Amat A."/>
        </authorList>
    </citation>
    <scope>NUCLEOTIDE SEQUENCE [LARGE SCALE GENOMIC DNA]</scope>
    <source>
        <strain evidence="2">CECT 7376 / NCIMB 14433 / IVIA-Po-181</strain>
    </source>
</reference>
<evidence type="ECO:0000313" key="1">
    <source>
        <dbReference type="EMBL" id="AEF53559.1"/>
    </source>
</evidence>
<name>F6CZP8_MARPP</name>
<accession>F6CZP8</accession>